<dbReference type="GeneTree" id="ENSGT00940000155435"/>
<reference evidence="8" key="3">
    <citation type="submission" date="2025-09" db="UniProtKB">
        <authorList>
            <consortium name="Ensembl"/>
        </authorList>
    </citation>
    <scope>IDENTIFICATION</scope>
</reference>
<feature type="region of interest" description="Disordered" evidence="5">
    <location>
        <begin position="146"/>
        <end position="300"/>
    </location>
</feature>
<dbReference type="PANTHER" id="PTHR15427:SF21">
    <property type="entry name" value="COMPLEMENT C1Q AND TUMOR NECROSIS FACTOR-RELATED PROTEIN 9A"/>
    <property type="match status" value="1"/>
</dbReference>
<keyword evidence="2" id="KW-0964">Secreted</keyword>
<evidence type="ECO:0000313" key="8">
    <source>
        <dbReference type="Ensembl" id="ENSSAUP00010001597.1"/>
    </source>
</evidence>
<dbReference type="InterPro" id="IPR008160">
    <property type="entry name" value="Collagen"/>
</dbReference>
<dbReference type="PRINTS" id="PR00007">
    <property type="entry name" value="COMPLEMNTC1Q"/>
</dbReference>
<feature type="signal peptide" evidence="6">
    <location>
        <begin position="1"/>
        <end position="20"/>
    </location>
</feature>
<dbReference type="Proteomes" id="UP000472265">
    <property type="component" value="Chromosome 2"/>
</dbReference>
<accession>A0A671TLB1</accession>
<dbReference type="GO" id="GO:0005581">
    <property type="term" value="C:collagen trimer"/>
    <property type="evidence" value="ECO:0007669"/>
    <property type="project" value="UniProtKB-KW"/>
</dbReference>
<evidence type="ECO:0000256" key="3">
    <source>
        <dbReference type="ARBA" id="ARBA00022530"/>
    </source>
</evidence>
<comment type="subcellular location">
    <subcellularLocation>
        <location evidence="1">Secreted</location>
        <location evidence="1">Extracellular space</location>
        <location evidence="1">Extracellular matrix</location>
    </subcellularLocation>
</comment>
<evidence type="ECO:0000256" key="4">
    <source>
        <dbReference type="ARBA" id="ARBA00022729"/>
    </source>
</evidence>
<dbReference type="AlphaFoldDB" id="A0A671TLB1"/>
<evidence type="ECO:0000256" key="2">
    <source>
        <dbReference type="ARBA" id="ARBA00022525"/>
    </source>
</evidence>
<evidence type="ECO:0000313" key="9">
    <source>
        <dbReference type="Proteomes" id="UP000472265"/>
    </source>
</evidence>
<dbReference type="PROSITE" id="PS50871">
    <property type="entry name" value="C1Q"/>
    <property type="match status" value="1"/>
</dbReference>
<dbReference type="InterPro" id="IPR050392">
    <property type="entry name" value="Collagen/C1q_domain"/>
</dbReference>
<dbReference type="Pfam" id="PF01391">
    <property type="entry name" value="Collagen"/>
    <property type="match status" value="3"/>
</dbReference>
<feature type="compositionally biased region" description="Basic and acidic residues" evidence="5">
    <location>
        <begin position="167"/>
        <end position="194"/>
    </location>
</feature>
<keyword evidence="3" id="KW-0272">Extracellular matrix</keyword>
<feature type="domain" description="C1q" evidence="7">
    <location>
        <begin position="315"/>
        <end position="436"/>
    </location>
</feature>
<dbReference type="PANTHER" id="PTHR15427">
    <property type="entry name" value="EMILIN ELASTIN MICROFIBRIL INTERFACE-LOCATED PROTEIN ELASTIN MICROFIBRIL INTERFACER"/>
    <property type="match status" value="1"/>
</dbReference>
<sequence>MLNFPLHLLLMVGSLPIVMAMPEPSSGDWEFPSIDPFSPPPYMPMDEPERSFTPIGDNMTEPSAGALEAYCLMLQQSPGSVTPDQVPWFCRCTQCQTIKGPKGDRGDLGPPGRTSHRDTYVNIFPSSSALICNSSSVLTVLVCSTSGQKGDEGEKGHRGPQGLMGPKGERGFKGAKGEQGLDGRPGDQGPKGDDGVCLETCESSQGPPGPAGVPGPVGSRGPSGSAGGMGPKGRKGDMGDMGRPGVPGSVGEKGELGPQGECNCTDGVDGVEGQKGDKGDTGEEGRMGPEGQTGPQGAKGNMGDMGMMGRPGPCMPSIQSAFAAGLTSSYPPPNAPVVFSHIHYNIQGSYDPSKGIYTAPINGTYLFSYHLTVYERVLKVGLFLNFKPMVKTTDTKVLGTTSQQIIVHMARGDRVWIQVKDKVTNGMFFVLCVKPK</sequence>
<dbReference type="Ensembl" id="ENSSAUT00010001657.1">
    <property type="protein sequence ID" value="ENSSAUP00010001597.1"/>
    <property type="gene ID" value="ENSSAUG00010000774.1"/>
</dbReference>
<feature type="compositionally biased region" description="Low complexity" evidence="5">
    <location>
        <begin position="214"/>
        <end position="223"/>
    </location>
</feature>
<dbReference type="InterPro" id="IPR008983">
    <property type="entry name" value="Tumour_necrosis_fac-like_dom"/>
</dbReference>
<feature type="chain" id="PRO_5025419740" description="C1q domain-containing protein" evidence="6">
    <location>
        <begin position="21"/>
        <end position="436"/>
    </location>
</feature>
<feature type="compositionally biased region" description="Basic and acidic residues" evidence="5">
    <location>
        <begin position="272"/>
        <end position="287"/>
    </location>
</feature>
<proteinExistence type="predicted"/>
<reference evidence="8" key="1">
    <citation type="submission" date="2021-04" db="EMBL/GenBank/DDBJ databases">
        <authorList>
            <consortium name="Wellcome Sanger Institute Data Sharing"/>
        </authorList>
    </citation>
    <scope>NUCLEOTIDE SEQUENCE [LARGE SCALE GENOMIC DNA]</scope>
</reference>
<evidence type="ECO:0000256" key="1">
    <source>
        <dbReference type="ARBA" id="ARBA00004498"/>
    </source>
</evidence>
<organism evidence="8 9">
    <name type="scientific">Sparus aurata</name>
    <name type="common">Gilthead sea bream</name>
    <dbReference type="NCBI Taxonomy" id="8175"/>
    <lineage>
        <taxon>Eukaryota</taxon>
        <taxon>Metazoa</taxon>
        <taxon>Chordata</taxon>
        <taxon>Craniata</taxon>
        <taxon>Vertebrata</taxon>
        <taxon>Euteleostomi</taxon>
        <taxon>Actinopterygii</taxon>
        <taxon>Neopterygii</taxon>
        <taxon>Teleostei</taxon>
        <taxon>Neoteleostei</taxon>
        <taxon>Acanthomorphata</taxon>
        <taxon>Eupercaria</taxon>
        <taxon>Spariformes</taxon>
        <taxon>Sparidae</taxon>
        <taxon>Sparus</taxon>
    </lineage>
</organism>
<keyword evidence="9" id="KW-1185">Reference proteome</keyword>
<protein>
    <recommendedName>
        <fullName evidence="7">C1q domain-containing protein</fullName>
    </recommendedName>
</protein>
<dbReference type="InParanoid" id="A0A671TLB1"/>
<evidence type="ECO:0000256" key="6">
    <source>
        <dbReference type="SAM" id="SignalP"/>
    </source>
</evidence>
<evidence type="ECO:0000256" key="5">
    <source>
        <dbReference type="SAM" id="MobiDB-lite"/>
    </source>
</evidence>
<evidence type="ECO:0000259" key="7">
    <source>
        <dbReference type="PROSITE" id="PS50871"/>
    </source>
</evidence>
<dbReference type="Pfam" id="PF00386">
    <property type="entry name" value="C1q"/>
    <property type="match status" value="1"/>
</dbReference>
<keyword evidence="4 6" id="KW-0732">Signal</keyword>
<dbReference type="Gene3D" id="2.60.120.40">
    <property type="match status" value="1"/>
</dbReference>
<dbReference type="InterPro" id="IPR001073">
    <property type="entry name" value="C1q_dom"/>
</dbReference>
<dbReference type="SUPFAM" id="SSF49842">
    <property type="entry name" value="TNF-like"/>
    <property type="match status" value="1"/>
</dbReference>
<name>A0A671TLB1_SPAAU</name>
<dbReference type="SMART" id="SM00110">
    <property type="entry name" value="C1Q"/>
    <property type="match status" value="1"/>
</dbReference>
<reference evidence="8" key="2">
    <citation type="submission" date="2025-08" db="UniProtKB">
        <authorList>
            <consortium name="Ensembl"/>
        </authorList>
    </citation>
    <scope>IDENTIFICATION</scope>
</reference>